<accession>A0A8H5BFC5</accession>
<gene>
    <name evidence="1" type="ORF">D9619_002090</name>
</gene>
<keyword evidence="2" id="KW-1185">Reference proteome</keyword>
<name>A0A8H5BFC5_9AGAR</name>
<dbReference type="AlphaFoldDB" id="A0A8H5BFC5"/>
<protein>
    <submittedName>
        <fullName evidence="1">Uncharacterized protein</fullName>
    </submittedName>
</protein>
<reference evidence="1 2" key="1">
    <citation type="journal article" date="2020" name="ISME J.">
        <title>Uncovering the hidden diversity of litter-decomposition mechanisms in mushroom-forming fungi.</title>
        <authorList>
            <person name="Floudas D."/>
            <person name="Bentzer J."/>
            <person name="Ahren D."/>
            <person name="Johansson T."/>
            <person name="Persson P."/>
            <person name="Tunlid A."/>
        </authorList>
    </citation>
    <scope>NUCLEOTIDE SEQUENCE [LARGE SCALE GENOMIC DNA]</scope>
    <source>
        <strain evidence="1 2">CBS 101986</strain>
    </source>
</reference>
<dbReference type="EMBL" id="JAACJJ010000028">
    <property type="protein sequence ID" value="KAF5322325.1"/>
    <property type="molecule type" value="Genomic_DNA"/>
</dbReference>
<evidence type="ECO:0000313" key="2">
    <source>
        <dbReference type="Proteomes" id="UP000567179"/>
    </source>
</evidence>
<proteinExistence type="predicted"/>
<evidence type="ECO:0000313" key="1">
    <source>
        <dbReference type="EMBL" id="KAF5322325.1"/>
    </source>
</evidence>
<comment type="caution">
    <text evidence="1">The sequence shown here is derived from an EMBL/GenBank/DDBJ whole genome shotgun (WGS) entry which is preliminary data.</text>
</comment>
<dbReference type="Proteomes" id="UP000567179">
    <property type="component" value="Unassembled WGS sequence"/>
</dbReference>
<organism evidence="1 2">
    <name type="scientific">Psilocybe cf. subviscida</name>
    <dbReference type="NCBI Taxonomy" id="2480587"/>
    <lineage>
        <taxon>Eukaryota</taxon>
        <taxon>Fungi</taxon>
        <taxon>Dikarya</taxon>
        <taxon>Basidiomycota</taxon>
        <taxon>Agaricomycotina</taxon>
        <taxon>Agaricomycetes</taxon>
        <taxon>Agaricomycetidae</taxon>
        <taxon>Agaricales</taxon>
        <taxon>Agaricineae</taxon>
        <taxon>Strophariaceae</taxon>
        <taxon>Psilocybe</taxon>
    </lineage>
</organism>
<sequence>MSGITVQTMVILKSPSRSVSFAVPHNEPNSIKRTFSERGRISVHSSSLQTADALLPHHPFMTVDSLDLKRFQPASDASISIAVLYSGKEGGSNNDKFQTPFLDLNKALHNTLTWSENFTLPDPINFAKPRLRFEIVMSTKNRFLVSKKTVIGRSEPQSLYSLLRYPGEAEISFTMLSEGSPLGPILRIKTRRLAPVPVNIKKVGQ</sequence>